<proteinExistence type="predicted"/>
<comment type="caution">
    <text evidence="2">The sequence shown here is derived from an EMBL/GenBank/DDBJ whole genome shotgun (WGS) entry which is preliminary data.</text>
</comment>
<evidence type="ECO:0000313" key="2">
    <source>
        <dbReference type="EMBL" id="MBC3211187.1"/>
    </source>
</evidence>
<accession>A0AAW3WNN5</accession>
<gene>
    <name evidence="2" type="ORF">H8J20_03455</name>
</gene>
<dbReference type="Proteomes" id="UP000659084">
    <property type="component" value="Unassembled WGS sequence"/>
</dbReference>
<name>A0AAW3WNN5_SERFO</name>
<sequence>MTSDQQTHITTNRSVTIKANDKTTVLGTRTLMAGRIQQLAEGDISTGTCANLLEKIGGIRKSVTTIKQQLIAPQCWVGSADLNVLQCLMGTLDVLQQLASQTAEHVHPSNGSPPSNSADIAATGAAAGKVKARYNPAIE</sequence>
<feature type="region of interest" description="Disordered" evidence="1">
    <location>
        <begin position="103"/>
        <end position="122"/>
    </location>
</feature>
<evidence type="ECO:0000256" key="1">
    <source>
        <dbReference type="SAM" id="MobiDB-lite"/>
    </source>
</evidence>
<dbReference type="AlphaFoldDB" id="A0AAW3WNN5"/>
<dbReference type="RefSeq" id="WP_179251981.1">
    <property type="nucleotide sequence ID" value="NZ_JACBIV010000004.1"/>
</dbReference>
<reference evidence="2" key="1">
    <citation type="submission" date="2020-08" db="EMBL/GenBank/DDBJ databases">
        <title>Food and environmental bacterial isolates.</title>
        <authorList>
            <person name="Richter L."/>
            <person name="Du Plessis E.M."/>
            <person name="Duvenage S."/>
            <person name="Allam M."/>
            <person name="Korsten L."/>
        </authorList>
    </citation>
    <scope>NUCLEOTIDE SEQUENCE</scope>
    <source>
        <strain evidence="2">UPMP2127</strain>
    </source>
</reference>
<feature type="compositionally biased region" description="Polar residues" evidence="1">
    <location>
        <begin position="103"/>
        <end position="117"/>
    </location>
</feature>
<dbReference type="EMBL" id="JACNYO010000003">
    <property type="protein sequence ID" value="MBC3211187.1"/>
    <property type="molecule type" value="Genomic_DNA"/>
</dbReference>
<organism evidence="2 3">
    <name type="scientific">Serratia fonticola</name>
    <dbReference type="NCBI Taxonomy" id="47917"/>
    <lineage>
        <taxon>Bacteria</taxon>
        <taxon>Pseudomonadati</taxon>
        <taxon>Pseudomonadota</taxon>
        <taxon>Gammaproteobacteria</taxon>
        <taxon>Enterobacterales</taxon>
        <taxon>Yersiniaceae</taxon>
        <taxon>Serratia</taxon>
    </lineage>
</organism>
<protein>
    <submittedName>
        <fullName evidence="2">Uncharacterized protein</fullName>
    </submittedName>
</protein>
<evidence type="ECO:0000313" key="3">
    <source>
        <dbReference type="Proteomes" id="UP000659084"/>
    </source>
</evidence>